<feature type="non-terminal residue" evidence="10">
    <location>
        <position position="1"/>
    </location>
</feature>
<dbReference type="InterPro" id="IPR031322">
    <property type="entry name" value="Shikimate/glucono_kinase"/>
</dbReference>
<evidence type="ECO:0000256" key="8">
    <source>
        <dbReference type="ARBA" id="ARBA00022840"/>
    </source>
</evidence>
<comment type="subcellular location">
    <subcellularLocation>
        <location evidence="2">Plastid</location>
        <location evidence="2">Chloroplast</location>
    </subcellularLocation>
</comment>
<organism evidence="10 11">
    <name type="scientific">Cucurbita argyrosperma subsp. sororia</name>
    <dbReference type="NCBI Taxonomy" id="37648"/>
    <lineage>
        <taxon>Eukaryota</taxon>
        <taxon>Viridiplantae</taxon>
        <taxon>Streptophyta</taxon>
        <taxon>Embryophyta</taxon>
        <taxon>Tracheophyta</taxon>
        <taxon>Spermatophyta</taxon>
        <taxon>Magnoliopsida</taxon>
        <taxon>eudicotyledons</taxon>
        <taxon>Gunneridae</taxon>
        <taxon>Pentapetalae</taxon>
        <taxon>rosids</taxon>
        <taxon>fabids</taxon>
        <taxon>Cucurbitales</taxon>
        <taxon>Cucurbitaceae</taxon>
        <taxon>Cucurbiteae</taxon>
        <taxon>Cucurbita</taxon>
    </lineage>
</organism>
<keyword evidence="8" id="KW-0067">ATP-binding</keyword>
<evidence type="ECO:0000313" key="10">
    <source>
        <dbReference type="EMBL" id="KAG6571386.1"/>
    </source>
</evidence>
<keyword evidence="9" id="KW-0057">Aromatic amino acid biosynthesis</keyword>
<dbReference type="GO" id="GO:0005524">
    <property type="term" value="F:ATP binding"/>
    <property type="evidence" value="ECO:0007669"/>
    <property type="project" value="UniProtKB-KW"/>
</dbReference>
<proteinExistence type="inferred from homology"/>
<dbReference type="GO" id="GO:0008652">
    <property type="term" value="P:amino acid biosynthetic process"/>
    <property type="evidence" value="ECO:0007669"/>
    <property type="project" value="UniProtKB-KW"/>
</dbReference>
<reference evidence="10 11" key="1">
    <citation type="journal article" date="2021" name="Hortic Res">
        <title>The domestication of Cucurbita argyrosperma as revealed by the genome of its wild relative.</title>
        <authorList>
            <person name="Barrera-Redondo J."/>
            <person name="Sanchez-de la Vega G."/>
            <person name="Aguirre-Liguori J.A."/>
            <person name="Castellanos-Morales G."/>
            <person name="Gutierrez-Guerrero Y.T."/>
            <person name="Aguirre-Dugua X."/>
            <person name="Aguirre-Planter E."/>
            <person name="Tenaillon M.I."/>
            <person name="Lira-Saade R."/>
            <person name="Eguiarte L.E."/>
        </authorList>
    </citation>
    <scope>NUCLEOTIDE SEQUENCE [LARGE SCALE GENOMIC DNA]</scope>
    <source>
        <strain evidence="10">JBR-2021</strain>
    </source>
</reference>
<accession>A0AAV6LW81</accession>
<dbReference type="PROSITE" id="PS01128">
    <property type="entry name" value="SHIKIMATE_KINASE"/>
    <property type="match status" value="1"/>
</dbReference>
<dbReference type="CDD" id="cd00464">
    <property type="entry name" value="SK"/>
    <property type="match status" value="1"/>
</dbReference>
<keyword evidence="11" id="KW-1185">Reference proteome</keyword>
<evidence type="ECO:0000256" key="2">
    <source>
        <dbReference type="ARBA" id="ARBA00004229"/>
    </source>
</evidence>
<evidence type="ECO:0000256" key="4">
    <source>
        <dbReference type="ARBA" id="ARBA00022605"/>
    </source>
</evidence>
<sequence length="336" mass="38046">MIPSYYHRINLILSDSIRVSMEATVTQQLQFSPWIHSKSIAAKPKGSLHFSRRLEEQHMLQAPFSFNLQLSRRSSHHRTVALKISCSYQNSSVLESGNHRVSVDETLTIQRKSREIESHLNGRCIYFVGMMGSGKTTVGKVLSNALGYSFSDSDSLVEQDVGISVAEIFKVYGEDFFRERETEALRKLSLMNQFVISTGGGAVTRMINWKYMREGISVWLDVPLEALVKRISAVGTNSRPLLHNDSTDAYSKTLIRLSTLLEERGEAYANAEVRVSCESKTSLLDTLHINRGTRTNRDLFEERRWLLCVLTTQQMTFSLCSVIPVGSISWNTRVLL</sequence>
<evidence type="ECO:0000256" key="5">
    <source>
        <dbReference type="ARBA" id="ARBA00022679"/>
    </source>
</evidence>
<dbReference type="GO" id="GO:0005829">
    <property type="term" value="C:cytosol"/>
    <property type="evidence" value="ECO:0007669"/>
    <property type="project" value="TreeGrafter"/>
</dbReference>
<keyword evidence="5" id="KW-0808">Transferase</keyword>
<dbReference type="PANTHER" id="PTHR21087:SF16">
    <property type="entry name" value="SHIKIMATE KINASE 1, CHLOROPLASTIC"/>
    <property type="match status" value="1"/>
</dbReference>
<dbReference type="EMBL" id="JAGKQH010000020">
    <property type="protein sequence ID" value="KAG6571386.1"/>
    <property type="molecule type" value="Genomic_DNA"/>
</dbReference>
<evidence type="ECO:0000256" key="9">
    <source>
        <dbReference type="ARBA" id="ARBA00023141"/>
    </source>
</evidence>
<keyword evidence="6" id="KW-0547">Nucleotide-binding</keyword>
<evidence type="ECO:0000256" key="3">
    <source>
        <dbReference type="ARBA" id="ARBA00006997"/>
    </source>
</evidence>
<dbReference type="GO" id="GO:0004765">
    <property type="term" value="F:shikimate kinase activity"/>
    <property type="evidence" value="ECO:0007669"/>
    <property type="project" value="TreeGrafter"/>
</dbReference>
<dbReference type="HAMAP" id="MF_00109">
    <property type="entry name" value="Shikimate_kinase"/>
    <property type="match status" value="1"/>
</dbReference>
<evidence type="ECO:0000256" key="6">
    <source>
        <dbReference type="ARBA" id="ARBA00022741"/>
    </source>
</evidence>
<keyword evidence="7 10" id="KW-0418">Kinase</keyword>
<comment type="function">
    <text evidence="1">Catalyzes the specific phosphorylation of the 3-hydroxyl group of shikimic acid using ATP as a cosubstrate.</text>
</comment>
<keyword evidence="4" id="KW-0028">Amino-acid biosynthesis</keyword>
<dbReference type="AlphaFoldDB" id="A0AAV6LW81"/>
<dbReference type="Pfam" id="PF01202">
    <property type="entry name" value="SKI"/>
    <property type="match status" value="1"/>
</dbReference>
<evidence type="ECO:0000256" key="1">
    <source>
        <dbReference type="ARBA" id="ARBA00002641"/>
    </source>
</evidence>
<dbReference type="Proteomes" id="UP000685013">
    <property type="component" value="Chromosome 20"/>
</dbReference>
<dbReference type="GO" id="GO:0009073">
    <property type="term" value="P:aromatic amino acid family biosynthetic process"/>
    <property type="evidence" value="ECO:0007669"/>
    <property type="project" value="UniProtKB-KW"/>
</dbReference>
<dbReference type="InterPro" id="IPR023000">
    <property type="entry name" value="Shikimate_kinase_CS"/>
</dbReference>
<protein>
    <submittedName>
        <fullName evidence="10">Shikimate kinase, chloroplastic</fullName>
    </submittedName>
</protein>
<evidence type="ECO:0000313" key="11">
    <source>
        <dbReference type="Proteomes" id="UP000685013"/>
    </source>
</evidence>
<dbReference type="PANTHER" id="PTHR21087">
    <property type="entry name" value="SHIKIMATE KINASE"/>
    <property type="match status" value="1"/>
</dbReference>
<comment type="similarity">
    <text evidence="3">Belongs to the shikimate kinase family.</text>
</comment>
<dbReference type="GO" id="GO:0009507">
    <property type="term" value="C:chloroplast"/>
    <property type="evidence" value="ECO:0007669"/>
    <property type="project" value="UniProtKB-SubCell"/>
</dbReference>
<name>A0AAV6LW81_9ROSI</name>
<dbReference type="InterPro" id="IPR000623">
    <property type="entry name" value="Shikimate_kinase/TSH1"/>
</dbReference>
<evidence type="ECO:0000256" key="7">
    <source>
        <dbReference type="ARBA" id="ARBA00022777"/>
    </source>
</evidence>
<dbReference type="FunFam" id="3.40.50.300:FF:001033">
    <property type="entry name" value="Shikimate kinase 2, chloroplastic"/>
    <property type="match status" value="1"/>
</dbReference>
<comment type="caution">
    <text evidence="10">The sequence shown here is derived from an EMBL/GenBank/DDBJ whole genome shotgun (WGS) entry which is preliminary data.</text>
</comment>
<gene>
    <name evidence="10" type="primary">SK</name>
    <name evidence="10" type="ORF">SDJN03_30301</name>
</gene>